<dbReference type="AlphaFoldDB" id="A0AA39KE18"/>
<dbReference type="Proteomes" id="UP001175211">
    <property type="component" value="Unassembled WGS sequence"/>
</dbReference>
<dbReference type="GeneID" id="85353094"/>
<keyword evidence="2" id="KW-1185">Reference proteome</keyword>
<gene>
    <name evidence="1" type="ORF">EV420DRAFT_1479135</name>
</gene>
<protein>
    <submittedName>
        <fullName evidence="1">Uncharacterized protein</fullName>
    </submittedName>
</protein>
<sequence>MSDKWIEGLSMNILKRSLPMPSPSRLHVLPVPSSQAGIGTMINIIDASCRLRAVISIQTIDCDYSTFFRIFLKKRSGNFRRREGQRAKGREHRVLIGSFGNDRISGTRGYDDNDDTACWIACYLRQPAATLFSNYWSARGGCSGKYSITLDTQTRRYMSILSDKNRCRISISEGPRETETKESAALGVIPIQSGLTQLEASNDMDDAGIGLELVNMVLPGVSASMPLTLFDQPNQNSFLLLCPRVFVCICVRKPKLPVV</sequence>
<organism evidence="1 2">
    <name type="scientific">Armillaria tabescens</name>
    <name type="common">Ringless honey mushroom</name>
    <name type="synonym">Agaricus tabescens</name>
    <dbReference type="NCBI Taxonomy" id="1929756"/>
    <lineage>
        <taxon>Eukaryota</taxon>
        <taxon>Fungi</taxon>
        <taxon>Dikarya</taxon>
        <taxon>Basidiomycota</taxon>
        <taxon>Agaricomycotina</taxon>
        <taxon>Agaricomycetes</taxon>
        <taxon>Agaricomycetidae</taxon>
        <taxon>Agaricales</taxon>
        <taxon>Marasmiineae</taxon>
        <taxon>Physalacriaceae</taxon>
        <taxon>Desarmillaria</taxon>
    </lineage>
</organism>
<comment type="caution">
    <text evidence="1">The sequence shown here is derived from an EMBL/GenBank/DDBJ whole genome shotgun (WGS) entry which is preliminary data.</text>
</comment>
<reference evidence="1" key="1">
    <citation type="submission" date="2023-06" db="EMBL/GenBank/DDBJ databases">
        <authorList>
            <consortium name="Lawrence Berkeley National Laboratory"/>
            <person name="Ahrendt S."/>
            <person name="Sahu N."/>
            <person name="Indic B."/>
            <person name="Wong-Bajracharya J."/>
            <person name="Merenyi Z."/>
            <person name="Ke H.-M."/>
            <person name="Monk M."/>
            <person name="Kocsube S."/>
            <person name="Drula E."/>
            <person name="Lipzen A."/>
            <person name="Balint B."/>
            <person name="Henrissat B."/>
            <person name="Andreopoulos B."/>
            <person name="Martin F.M."/>
            <person name="Harder C.B."/>
            <person name="Rigling D."/>
            <person name="Ford K.L."/>
            <person name="Foster G.D."/>
            <person name="Pangilinan J."/>
            <person name="Papanicolaou A."/>
            <person name="Barry K."/>
            <person name="LaButti K."/>
            <person name="Viragh M."/>
            <person name="Koriabine M."/>
            <person name="Yan M."/>
            <person name="Riley R."/>
            <person name="Champramary S."/>
            <person name="Plett K.L."/>
            <person name="Tsai I.J."/>
            <person name="Slot J."/>
            <person name="Sipos G."/>
            <person name="Plett J."/>
            <person name="Nagy L.G."/>
            <person name="Grigoriev I.V."/>
        </authorList>
    </citation>
    <scope>NUCLEOTIDE SEQUENCE</scope>
    <source>
        <strain evidence="1">CCBAS 213</strain>
    </source>
</reference>
<evidence type="ECO:0000313" key="2">
    <source>
        <dbReference type="Proteomes" id="UP001175211"/>
    </source>
</evidence>
<evidence type="ECO:0000313" key="1">
    <source>
        <dbReference type="EMBL" id="KAK0459098.1"/>
    </source>
</evidence>
<name>A0AA39KE18_ARMTA</name>
<dbReference type="EMBL" id="JAUEPS010000015">
    <property type="protein sequence ID" value="KAK0459098.1"/>
    <property type="molecule type" value="Genomic_DNA"/>
</dbReference>
<accession>A0AA39KE18</accession>
<proteinExistence type="predicted"/>
<dbReference type="RefSeq" id="XP_060331324.1">
    <property type="nucleotide sequence ID" value="XM_060469546.1"/>
</dbReference>